<comment type="subcellular location">
    <subcellularLocation>
        <location evidence="1">Cell membrane</location>
        <topology evidence="1">Multi-pass membrane protein</topology>
    </subcellularLocation>
</comment>
<evidence type="ECO:0000256" key="2">
    <source>
        <dbReference type="ARBA" id="ARBA00022448"/>
    </source>
</evidence>
<evidence type="ECO:0000256" key="1">
    <source>
        <dbReference type="ARBA" id="ARBA00004651"/>
    </source>
</evidence>
<evidence type="ECO:0008006" key="11">
    <source>
        <dbReference type="Google" id="ProtNLM"/>
    </source>
</evidence>
<sequence length="441" mass="45998">MRHGIQHPARLVPLAFLAAIALGTGLLMLPGAWAADGNSPWLTALFTATSAVCVTGLAVVDTGTAWSPFGQGVILLLFQVGGFGIMTGATLLGLLVSQRLRLATRLVAQAETRSLGLGDVMGVLKLILAVTLAVEATAAAVLTLQFHVGHGQPLGRALWNGVFHAVSAFNNAGLSTYSDSLVGFATDPVVLLPVMLAIMIGGVGFPVLFEMHRQRGGWSKWSVHTRITLAGSAFLLVAGMGAILALEWHHTLGGHGLVGKLLGAAFHSVSARTAGFNTLDVGAMASETWAIHYVLMFIGGGSAGTAGGIKVTTFFLLGFVVWAEVRGQRDVTAFNRRIAVDAQRQALTVALLGMALLAFATLALMALTALPLEVLMFEAISAFATVGLSTGITAQLPPAAQLVLVALMFIGRVGTITVATALALRSRPRAYRYPEEHPIVG</sequence>
<keyword evidence="5 8" id="KW-1133">Transmembrane helix</keyword>
<keyword evidence="6" id="KW-0406">Ion transport</keyword>
<organism evidence="9 10">
    <name type="scientific">Novilysobacter selenitireducens</name>
    <dbReference type="NCBI Taxonomy" id="2872639"/>
    <lineage>
        <taxon>Bacteria</taxon>
        <taxon>Pseudomonadati</taxon>
        <taxon>Pseudomonadota</taxon>
        <taxon>Gammaproteobacteria</taxon>
        <taxon>Lysobacterales</taxon>
        <taxon>Lysobacteraceae</taxon>
        <taxon>Novilysobacter</taxon>
    </lineage>
</organism>
<feature type="transmembrane region" description="Helical" evidence="8">
    <location>
        <begin position="72"/>
        <end position="96"/>
    </location>
</feature>
<evidence type="ECO:0000256" key="6">
    <source>
        <dbReference type="ARBA" id="ARBA00023065"/>
    </source>
</evidence>
<evidence type="ECO:0000256" key="7">
    <source>
        <dbReference type="ARBA" id="ARBA00023136"/>
    </source>
</evidence>
<feature type="transmembrane region" description="Helical" evidence="8">
    <location>
        <begin position="12"/>
        <end position="35"/>
    </location>
</feature>
<feature type="transmembrane region" description="Helical" evidence="8">
    <location>
        <begin position="293"/>
        <end position="325"/>
    </location>
</feature>
<evidence type="ECO:0000256" key="8">
    <source>
        <dbReference type="SAM" id="Phobius"/>
    </source>
</evidence>
<dbReference type="PANTHER" id="PTHR32024">
    <property type="entry name" value="TRK SYSTEM POTASSIUM UPTAKE PROTEIN TRKG-RELATED"/>
    <property type="match status" value="1"/>
</dbReference>
<dbReference type="PANTHER" id="PTHR32024:SF1">
    <property type="entry name" value="KTR SYSTEM POTASSIUM UPTAKE PROTEIN B"/>
    <property type="match status" value="1"/>
</dbReference>
<keyword evidence="2" id="KW-0813">Transport</keyword>
<evidence type="ECO:0000256" key="4">
    <source>
        <dbReference type="ARBA" id="ARBA00022692"/>
    </source>
</evidence>
<name>A0ABS7T3R5_9GAMM</name>
<proteinExistence type="predicted"/>
<accession>A0ABS7T3R5</accession>
<keyword evidence="7 8" id="KW-0472">Membrane</keyword>
<feature type="transmembrane region" description="Helical" evidence="8">
    <location>
        <begin position="229"/>
        <end position="248"/>
    </location>
</feature>
<keyword evidence="10" id="KW-1185">Reference proteome</keyword>
<keyword evidence="4 8" id="KW-0812">Transmembrane</keyword>
<comment type="caution">
    <text evidence="9">The sequence shown here is derived from an EMBL/GenBank/DDBJ whole genome shotgun (WGS) entry which is preliminary data.</text>
</comment>
<evidence type="ECO:0000256" key="3">
    <source>
        <dbReference type="ARBA" id="ARBA00022475"/>
    </source>
</evidence>
<feature type="transmembrane region" description="Helical" evidence="8">
    <location>
        <begin position="346"/>
        <end position="367"/>
    </location>
</feature>
<evidence type="ECO:0000313" key="9">
    <source>
        <dbReference type="EMBL" id="MBZ4038519.1"/>
    </source>
</evidence>
<feature type="transmembrane region" description="Helical" evidence="8">
    <location>
        <begin position="189"/>
        <end position="209"/>
    </location>
</feature>
<keyword evidence="3" id="KW-1003">Cell membrane</keyword>
<feature type="transmembrane region" description="Helical" evidence="8">
    <location>
        <begin position="123"/>
        <end position="146"/>
    </location>
</feature>
<evidence type="ECO:0000256" key="5">
    <source>
        <dbReference type="ARBA" id="ARBA00022989"/>
    </source>
</evidence>
<gene>
    <name evidence="9" type="ORF">K6753_03070</name>
</gene>
<protein>
    <recommendedName>
        <fullName evidence="11">ATPase</fullName>
    </recommendedName>
</protein>
<dbReference type="EMBL" id="JAINZW010000001">
    <property type="protein sequence ID" value="MBZ4038519.1"/>
    <property type="molecule type" value="Genomic_DNA"/>
</dbReference>
<dbReference type="InterPro" id="IPR003445">
    <property type="entry name" value="Cat_transpt"/>
</dbReference>
<reference evidence="9 10" key="1">
    <citation type="submission" date="2021-09" db="EMBL/GenBank/DDBJ databases">
        <title>Lysobacter sp. 13A isolated from the river sediment.</title>
        <authorList>
            <person name="Liu H."/>
            <person name="Li S."/>
            <person name="Mao S."/>
        </authorList>
    </citation>
    <scope>NUCLEOTIDE SEQUENCE [LARGE SCALE GENOMIC DNA]</scope>
    <source>
        <strain evidence="9 10">13A</strain>
    </source>
</reference>
<dbReference type="Proteomes" id="UP001430954">
    <property type="component" value="Unassembled WGS sequence"/>
</dbReference>
<dbReference type="Pfam" id="PF02386">
    <property type="entry name" value="TrkH"/>
    <property type="match status" value="1"/>
</dbReference>
<feature type="transmembrane region" description="Helical" evidence="8">
    <location>
        <begin position="402"/>
        <end position="424"/>
    </location>
</feature>
<evidence type="ECO:0000313" key="10">
    <source>
        <dbReference type="Proteomes" id="UP001430954"/>
    </source>
</evidence>